<dbReference type="AlphaFoldDB" id="A0A0F9FK39"/>
<gene>
    <name evidence="1" type="ORF">LCGC14_2020960</name>
</gene>
<evidence type="ECO:0000313" key="1">
    <source>
        <dbReference type="EMBL" id="KKL78831.1"/>
    </source>
</evidence>
<accession>A0A0F9FK39</accession>
<reference evidence="1" key="1">
    <citation type="journal article" date="2015" name="Nature">
        <title>Complex archaea that bridge the gap between prokaryotes and eukaryotes.</title>
        <authorList>
            <person name="Spang A."/>
            <person name="Saw J.H."/>
            <person name="Jorgensen S.L."/>
            <person name="Zaremba-Niedzwiedzka K."/>
            <person name="Martijn J."/>
            <person name="Lind A.E."/>
            <person name="van Eijk R."/>
            <person name="Schleper C."/>
            <person name="Guy L."/>
            <person name="Ettema T.J."/>
        </authorList>
    </citation>
    <scope>NUCLEOTIDE SEQUENCE</scope>
</reference>
<comment type="caution">
    <text evidence="1">The sequence shown here is derived from an EMBL/GenBank/DDBJ whole genome shotgun (WGS) entry which is preliminary data.</text>
</comment>
<dbReference type="EMBL" id="LAZR01023341">
    <property type="protein sequence ID" value="KKL78831.1"/>
    <property type="molecule type" value="Genomic_DNA"/>
</dbReference>
<proteinExistence type="predicted"/>
<sequence>MYKIVRFYKSGSKRTIKTVSSLEIAQLHCNDPRTKKDGAYFDGYTKIS</sequence>
<organism evidence="1">
    <name type="scientific">marine sediment metagenome</name>
    <dbReference type="NCBI Taxonomy" id="412755"/>
    <lineage>
        <taxon>unclassified sequences</taxon>
        <taxon>metagenomes</taxon>
        <taxon>ecological metagenomes</taxon>
    </lineage>
</organism>
<protein>
    <submittedName>
        <fullName evidence="1">Uncharacterized protein</fullName>
    </submittedName>
</protein>
<name>A0A0F9FK39_9ZZZZ</name>